<feature type="non-terminal residue" evidence="1">
    <location>
        <position position="22"/>
    </location>
</feature>
<protein>
    <submittedName>
        <fullName evidence="1">Uncharacterized protein</fullName>
    </submittedName>
</protein>
<organism evidence="1">
    <name type="scientific">termite gut metagenome</name>
    <dbReference type="NCBI Taxonomy" id="433724"/>
    <lineage>
        <taxon>unclassified sequences</taxon>
        <taxon>metagenomes</taxon>
        <taxon>organismal metagenomes</taxon>
    </lineage>
</organism>
<name>A0A5J4QRP8_9ZZZZ</name>
<evidence type="ECO:0000313" key="1">
    <source>
        <dbReference type="EMBL" id="KAA6323694.1"/>
    </source>
</evidence>
<sequence length="22" mass="2823">MPIFDSINQFFILWQLKQLERR</sequence>
<dbReference type="EMBL" id="SNRY01002746">
    <property type="protein sequence ID" value="KAA6323694.1"/>
    <property type="molecule type" value="Genomic_DNA"/>
</dbReference>
<dbReference type="AlphaFoldDB" id="A0A5J4QRP8"/>
<reference evidence="1" key="1">
    <citation type="submission" date="2019-03" db="EMBL/GenBank/DDBJ databases">
        <title>Single cell metagenomics reveals metabolic interactions within the superorganism composed of flagellate Streblomastix strix and complex community of Bacteroidetes bacteria on its surface.</title>
        <authorList>
            <person name="Treitli S.C."/>
            <person name="Kolisko M."/>
            <person name="Husnik F."/>
            <person name="Keeling P."/>
            <person name="Hampl V."/>
        </authorList>
    </citation>
    <scope>NUCLEOTIDE SEQUENCE</scope>
    <source>
        <strain evidence="1">STM</strain>
    </source>
</reference>
<gene>
    <name evidence="1" type="ORF">EZS27_026896</name>
</gene>
<proteinExistence type="predicted"/>
<comment type="caution">
    <text evidence="1">The sequence shown here is derived from an EMBL/GenBank/DDBJ whole genome shotgun (WGS) entry which is preliminary data.</text>
</comment>
<accession>A0A5J4QRP8</accession>